<gene>
    <name evidence="1" type="ORF">GLE_0696</name>
</gene>
<dbReference type="Pfam" id="PF05960">
    <property type="entry name" value="DUF885"/>
    <property type="match status" value="1"/>
</dbReference>
<name>A0A0S2DBZ2_LYSEN</name>
<dbReference type="PANTHER" id="PTHR33361:SF16">
    <property type="entry name" value="DUF885 DOMAIN-CONTAINING PROTEIN"/>
    <property type="match status" value="1"/>
</dbReference>
<dbReference type="PATRIC" id="fig|69.6.peg.684"/>
<protein>
    <submittedName>
        <fullName evidence="1">Uncharacterized protein</fullName>
    </submittedName>
</protein>
<sequence length="617" mass="69201">MSRSFSHRVLRPALRIALLSAALAAAPALPAFAAPAAAADAQAADVAARLKAFNALLDKQWEDLMQQLPEQASFFGDYRRNDAWADYSLAGAARMNRSNRAMLAKFEAVDTRGFPEADRLNHRLMVDWLSSSLRSYELKTYEMPLDQFVGVHLNLTALASAFPFDNARQYQDYVARLRGLPKLLEQVTDVARQGVKDGLMPPRYLLEKVAKQCDDLAAPAGADNVFAASLKKFPDSVPAAERERLRGEIVAAIDQQVRPAFRELARFVREDYAPHGREQYGVWSLPNGEAIYRDAIEEYTTTRATPEQIHRLGLSEVERIEKAQSEIARRLGYADLKAMRKAVAADPAHHASSREQIVDEYRKYLAQMETKLPQLFGTLPKAKVQVQAVETWREKEASAAQYMAGTPDGKRPGLITVNTGEPEKRLLPRIEAVAYHEGVPGHHLQMSIARELPALPKFRTLLGQLAFIEGWGLYSEELGKDVGLYQDPYSDFGRLSEELIRANRLVLDTGVHYKRWSREQMMQWMREHSDMEEPDIQAETDRYIAWPGQALAYKMGQLKIRELRARAQRELGPRFDLRAFHDRVLGGGALPLRELESQIDAWIAAVKAGGAGAAAAK</sequence>
<dbReference type="EMBL" id="CP013140">
    <property type="protein sequence ID" value="ALN56054.1"/>
    <property type="molecule type" value="Genomic_DNA"/>
</dbReference>
<accession>A0A0S2DBZ2</accession>
<dbReference type="InterPro" id="IPR010281">
    <property type="entry name" value="DUF885"/>
</dbReference>
<evidence type="ECO:0000313" key="2">
    <source>
        <dbReference type="Proteomes" id="UP000061569"/>
    </source>
</evidence>
<evidence type="ECO:0000313" key="1">
    <source>
        <dbReference type="EMBL" id="ALN56054.1"/>
    </source>
</evidence>
<dbReference type="STRING" id="69.GLE_0696"/>
<reference evidence="1 2" key="1">
    <citation type="submission" date="2015-11" db="EMBL/GenBank/DDBJ databases">
        <title>Genome sequences of Lysobacter enzymogenes strain C3 and Lysobacter antibioticus ATCC 29479.</title>
        <authorList>
            <person name="Kobayashi D.Y."/>
        </authorList>
    </citation>
    <scope>NUCLEOTIDE SEQUENCE [LARGE SCALE GENOMIC DNA]</scope>
    <source>
        <strain evidence="1 2">C3</strain>
    </source>
</reference>
<organism evidence="1 2">
    <name type="scientific">Lysobacter enzymogenes</name>
    <dbReference type="NCBI Taxonomy" id="69"/>
    <lineage>
        <taxon>Bacteria</taxon>
        <taxon>Pseudomonadati</taxon>
        <taxon>Pseudomonadota</taxon>
        <taxon>Gammaproteobacteria</taxon>
        <taxon>Lysobacterales</taxon>
        <taxon>Lysobacteraceae</taxon>
        <taxon>Lysobacter</taxon>
    </lineage>
</organism>
<dbReference type="KEGG" id="lez:GLE_0696"/>
<proteinExistence type="predicted"/>
<dbReference type="Proteomes" id="UP000061569">
    <property type="component" value="Chromosome"/>
</dbReference>
<dbReference type="OrthoDB" id="9769898at2"/>
<dbReference type="AlphaFoldDB" id="A0A0S2DBZ2"/>
<dbReference type="PANTHER" id="PTHR33361">
    <property type="entry name" value="GLR0591 PROTEIN"/>
    <property type="match status" value="1"/>
</dbReference>